<organism evidence="1 2">
    <name type="scientific">Natronomonas salsuginis</name>
    <dbReference type="NCBI Taxonomy" id="2217661"/>
    <lineage>
        <taxon>Archaea</taxon>
        <taxon>Methanobacteriati</taxon>
        <taxon>Methanobacteriota</taxon>
        <taxon>Stenosarchaea group</taxon>
        <taxon>Halobacteria</taxon>
        <taxon>Halobacteriales</taxon>
        <taxon>Natronomonadaceae</taxon>
        <taxon>Natronomonas</taxon>
    </lineage>
</organism>
<evidence type="ECO:0000313" key="2">
    <source>
        <dbReference type="Proteomes" id="UP000308037"/>
    </source>
</evidence>
<comment type="caution">
    <text evidence="1">The sequence shown here is derived from an EMBL/GenBank/DDBJ whole genome shotgun (WGS) entry which is preliminary data.</text>
</comment>
<accession>A0A4U5JIT7</accession>
<protein>
    <submittedName>
        <fullName evidence="1">Uncharacterized protein</fullName>
    </submittedName>
</protein>
<dbReference type="Proteomes" id="UP000308037">
    <property type="component" value="Unassembled WGS sequence"/>
</dbReference>
<sequence>MPDDVTIFAGNPKQLRILNYLSKGGAVTCYLVVSSPLHYTPVVLSDELPTECDHDRPLDIVHDAHRYVPGAEEYILYVADYRVFVPWPGDMSDKSQIHAVDEAGEIEEYAEYELRVERID</sequence>
<name>A0A4U5JIT7_9EURY</name>
<evidence type="ECO:0000313" key="1">
    <source>
        <dbReference type="EMBL" id="TKR27998.1"/>
    </source>
</evidence>
<proteinExistence type="predicted"/>
<dbReference type="EMBL" id="QKNX01000001">
    <property type="protein sequence ID" value="TKR27998.1"/>
    <property type="molecule type" value="Genomic_DNA"/>
</dbReference>
<gene>
    <name evidence="1" type="ORF">DM868_02645</name>
</gene>
<dbReference type="AlphaFoldDB" id="A0A4U5JIT7"/>
<dbReference type="RefSeq" id="WP_137275298.1">
    <property type="nucleotide sequence ID" value="NZ_QKNX01000001.1"/>
</dbReference>
<keyword evidence="2" id="KW-1185">Reference proteome</keyword>
<reference evidence="1 2" key="1">
    <citation type="submission" date="2019-04" db="EMBL/GenBank/DDBJ databases">
        <title>Natronomonas sp. F20-122 a newhaloarchaeon isolated from a saline saltern of Isla Bacuta, Huelva, Spain.</title>
        <authorList>
            <person name="Duran-Viseras A."/>
            <person name="Sanchez-Porro C."/>
            <person name="Ventosa A."/>
        </authorList>
    </citation>
    <scope>NUCLEOTIDE SEQUENCE [LARGE SCALE GENOMIC DNA]</scope>
    <source>
        <strain evidence="1 2">F20-122</strain>
    </source>
</reference>